<keyword evidence="1" id="KW-0472">Membrane</keyword>
<evidence type="ECO:0000313" key="2">
    <source>
        <dbReference type="EMBL" id="SCL43816.1"/>
    </source>
</evidence>
<keyword evidence="1" id="KW-1133">Transmembrane helix</keyword>
<gene>
    <name evidence="2" type="ORF">GA0070606_0010</name>
</gene>
<dbReference type="AlphaFoldDB" id="A0A1C6TPU2"/>
<feature type="transmembrane region" description="Helical" evidence="1">
    <location>
        <begin position="129"/>
        <end position="151"/>
    </location>
</feature>
<accession>A0A1C6TPU2</accession>
<proteinExistence type="predicted"/>
<evidence type="ECO:0000256" key="1">
    <source>
        <dbReference type="SAM" id="Phobius"/>
    </source>
</evidence>
<reference evidence="3" key="1">
    <citation type="submission" date="2016-06" db="EMBL/GenBank/DDBJ databases">
        <authorList>
            <person name="Varghese N."/>
            <person name="Submissions Spin"/>
        </authorList>
    </citation>
    <scope>NUCLEOTIDE SEQUENCE [LARGE SCALE GENOMIC DNA]</scope>
    <source>
        <strain evidence="3">DSM 43903</strain>
    </source>
</reference>
<dbReference type="Proteomes" id="UP000199001">
    <property type="component" value="Unassembled WGS sequence"/>
</dbReference>
<keyword evidence="1" id="KW-0812">Transmembrane</keyword>
<protein>
    <submittedName>
        <fullName evidence="2">Uncharacterized protein</fullName>
    </submittedName>
</protein>
<dbReference type="EMBL" id="FMHZ01000001">
    <property type="protein sequence ID" value="SCL43816.1"/>
    <property type="molecule type" value="Genomic_DNA"/>
</dbReference>
<dbReference type="OrthoDB" id="3403083at2"/>
<evidence type="ECO:0000313" key="3">
    <source>
        <dbReference type="Proteomes" id="UP000199001"/>
    </source>
</evidence>
<dbReference type="RefSeq" id="WP_091094454.1">
    <property type="nucleotide sequence ID" value="NZ_FMHZ01000001.1"/>
</dbReference>
<keyword evidence="3" id="KW-1185">Reference proteome</keyword>
<sequence length="189" mass="20164">MTTTNSPVVRVAACRPQAGPLLREAFPVPPALRLDDVGALCPLDDVVLTRQADGWACPFCGAAWDHQGRDGWWPIAPRVEPVDQDDARPGRSGRAVWVAVAGVTVAGPAAFVVSAGRRYAEHAEAAPDLLLYSPAAVLGLVAAVVAGRRVVRWVNERRHGLAVDVDEADLDPLGRELVAQVRSRRGEVS</sequence>
<dbReference type="STRING" id="47855.GA0070606_0010"/>
<organism evidence="2 3">
    <name type="scientific">Micromonospora citrea</name>
    <dbReference type="NCBI Taxonomy" id="47855"/>
    <lineage>
        <taxon>Bacteria</taxon>
        <taxon>Bacillati</taxon>
        <taxon>Actinomycetota</taxon>
        <taxon>Actinomycetes</taxon>
        <taxon>Micromonosporales</taxon>
        <taxon>Micromonosporaceae</taxon>
        <taxon>Micromonospora</taxon>
    </lineage>
</organism>
<feature type="transmembrane region" description="Helical" evidence="1">
    <location>
        <begin position="95"/>
        <end position="117"/>
    </location>
</feature>
<name>A0A1C6TPU2_9ACTN</name>